<proteinExistence type="predicted"/>
<dbReference type="EMBL" id="BMAW01068530">
    <property type="protein sequence ID" value="GFT64991.1"/>
    <property type="molecule type" value="Genomic_DNA"/>
</dbReference>
<dbReference type="Proteomes" id="UP000887013">
    <property type="component" value="Unassembled WGS sequence"/>
</dbReference>
<reference evidence="2" key="1">
    <citation type="submission" date="2020-08" db="EMBL/GenBank/DDBJ databases">
        <title>Multicomponent nature underlies the extraordinary mechanical properties of spider dragline silk.</title>
        <authorList>
            <person name="Kono N."/>
            <person name="Nakamura H."/>
            <person name="Mori M."/>
            <person name="Yoshida Y."/>
            <person name="Ohtoshi R."/>
            <person name="Malay A.D."/>
            <person name="Moran D.A.P."/>
            <person name="Tomita M."/>
            <person name="Numata K."/>
            <person name="Arakawa K."/>
        </authorList>
    </citation>
    <scope>NUCLEOTIDE SEQUENCE</scope>
</reference>
<accession>A0A8X6U1B9</accession>
<evidence type="ECO:0000313" key="3">
    <source>
        <dbReference type="Proteomes" id="UP000887013"/>
    </source>
</evidence>
<gene>
    <name evidence="2" type="ORF">NPIL_210451</name>
</gene>
<feature type="region of interest" description="Disordered" evidence="1">
    <location>
        <begin position="1"/>
        <end position="25"/>
    </location>
</feature>
<protein>
    <submittedName>
        <fullName evidence="2">Uncharacterized protein</fullName>
    </submittedName>
</protein>
<keyword evidence="3" id="KW-1185">Reference proteome</keyword>
<sequence length="86" mass="9910">MPFPNSLFAQQLQRPRRKRGLYRSGRGKPLAVNPYRYVDYSEDDNQLMAPITLAEGCSIWQFIAQPIRTATAEAKEKTWVVPKREG</sequence>
<name>A0A8X6U1B9_NEPPI</name>
<organism evidence="2 3">
    <name type="scientific">Nephila pilipes</name>
    <name type="common">Giant wood spider</name>
    <name type="synonym">Nephila maculata</name>
    <dbReference type="NCBI Taxonomy" id="299642"/>
    <lineage>
        <taxon>Eukaryota</taxon>
        <taxon>Metazoa</taxon>
        <taxon>Ecdysozoa</taxon>
        <taxon>Arthropoda</taxon>
        <taxon>Chelicerata</taxon>
        <taxon>Arachnida</taxon>
        <taxon>Araneae</taxon>
        <taxon>Araneomorphae</taxon>
        <taxon>Entelegynae</taxon>
        <taxon>Araneoidea</taxon>
        <taxon>Nephilidae</taxon>
        <taxon>Nephila</taxon>
    </lineage>
</organism>
<evidence type="ECO:0000313" key="2">
    <source>
        <dbReference type="EMBL" id="GFT64991.1"/>
    </source>
</evidence>
<comment type="caution">
    <text evidence="2">The sequence shown here is derived from an EMBL/GenBank/DDBJ whole genome shotgun (WGS) entry which is preliminary data.</text>
</comment>
<dbReference type="AlphaFoldDB" id="A0A8X6U1B9"/>
<evidence type="ECO:0000256" key="1">
    <source>
        <dbReference type="SAM" id="MobiDB-lite"/>
    </source>
</evidence>